<dbReference type="PANTHER" id="PTHR11795:SF442">
    <property type="entry name" value="ABC TRANSPORTER ATP-BINDING PROTEIN"/>
    <property type="match status" value="1"/>
</dbReference>
<evidence type="ECO:0000256" key="6">
    <source>
        <dbReference type="ARBA" id="ARBA00022989"/>
    </source>
</evidence>
<keyword evidence="3" id="KW-1003">Cell membrane</keyword>
<proteinExistence type="inferred from homology"/>
<evidence type="ECO:0000256" key="2">
    <source>
        <dbReference type="ARBA" id="ARBA00022448"/>
    </source>
</evidence>
<sequence>MGLLLLFNAFNGLIQGAFYALMALGLALILGLNNTINFAQGAFMALAAYFAFTLTPYVGFWGGLIIAPLLAGALGLAIETSLIRRLYNRKDPIYTLLLTFGLAFIMQDMIRTIWGAQGKPLEIPQFLNQPLSSTYFFLTGYRLFVVGVALVGTAALFGVLRFTRIGIRIRAGNSDLETISALGVNIYLLRSANFVIGIVFAGVAGILAAGQLGLNPNMGDALIMPAFVAIVVGGVGSLVGSLLGGLIIGLASGITTAFYPAASEVVIYIIMGVMLVVRPRGLMGQEGLFE</sequence>
<keyword evidence="4 9" id="KW-0812">Transmembrane</keyword>
<keyword evidence="5" id="KW-0029">Amino-acid transport</keyword>
<dbReference type="InterPro" id="IPR001851">
    <property type="entry name" value="ABC_transp_permease"/>
</dbReference>
<feature type="transmembrane region" description="Helical" evidence="9">
    <location>
        <begin position="37"/>
        <end position="54"/>
    </location>
</feature>
<evidence type="ECO:0000256" key="4">
    <source>
        <dbReference type="ARBA" id="ARBA00022692"/>
    </source>
</evidence>
<reference evidence="10 11" key="1">
    <citation type="submission" date="2017-01" db="EMBL/GenBank/DDBJ databases">
        <authorList>
            <person name="Varghese N."/>
            <person name="Submissions S."/>
        </authorList>
    </citation>
    <scope>NUCLEOTIDE SEQUENCE [LARGE SCALE GENOMIC DNA]</scope>
    <source>
        <strain evidence="10 11">ATCC 35905</strain>
    </source>
</reference>
<dbReference type="GO" id="GO:0006865">
    <property type="term" value="P:amino acid transport"/>
    <property type="evidence" value="ECO:0007669"/>
    <property type="project" value="UniProtKB-KW"/>
</dbReference>
<evidence type="ECO:0000313" key="10">
    <source>
        <dbReference type="EMBL" id="SIR41382.1"/>
    </source>
</evidence>
<keyword evidence="2" id="KW-0813">Transport</keyword>
<dbReference type="Proteomes" id="UP000186308">
    <property type="component" value="Unassembled WGS sequence"/>
</dbReference>
<dbReference type="InterPro" id="IPR052157">
    <property type="entry name" value="BCAA_transport_permease"/>
</dbReference>
<evidence type="ECO:0000313" key="11">
    <source>
        <dbReference type="Proteomes" id="UP000186308"/>
    </source>
</evidence>
<feature type="transmembrane region" description="Helical" evidence="9">
    <location>
        <begin position="94"/>
        <end position="114"/>
    </location>
</feature>
<dbReference type="AlphaFoldDB" id="A0A8G2CNC0"/>
<comment type="caution">
    <text evidence="10">The sequence shown here is derived from an EMBL/GenBank/DDBJ whole genome shotgun (WGS) entry which is preliminary data.</text>
</comment>
<dbReference type="GO" id="GO:0005886">
    <property type="term" value="C:plasma membrane"/>
    <property type="evidence" value="ECO:0007669"/>
    <property type="project" value="UniProtKB-SubCell"/>
</dbReference>
<dbReference type="EMBL" id="FTNE01000030">
    <property type="protein sequence ID" value="SIR41382.1"/>
    <property type="molecule type" value="Genomic_DNA"/>
</dbReference>
<dbReference type="CDD" id="cd06582">
    <property type="entry name" value="TM_PBP1_LivH_like"/>
    <property type="match status" value="1"/>
</dbReference>
<dbReference type="Pfam" id="PF02653">
    <property type="entry name" value="BPD_transp_2"/>
    <property type="match status" value="1"/>
</dbReference>
<evidence type="ECO:0000256" key="5">
    <source>
        <dbReference type="ARBA" id="ARBA00022970"/>
    </source>
</evidence>
<organism evidence="10 11">
    <name type="scientific">Acidiphilium rubrum</name>
    <dbReference type="NCBI Taxonomy" id="526"/>
    <lineage>
        <taxon>Bacteria</taxon>
        <taxon>Pseudomonadati</taxon>
        <taxon>Pseudomonadota</taxon>
        <taxon>Alphaproteobacteria</taxon>
        <taxon>Acetobacterales</taxon>
        <taxon>Acidocellaceae</taxon>
        <taxon>Acidiphilium</taxon>
    </lineage>
</organism>
<protein>
    <submittedName>
        <fullName evidence="10">Amino acid/amide ABC transporter membrane protein 1, HAAT family</fullName>
    </submittedName>
</protein>
<feature type="transmembrane region" description="Helical" evidence="9">
    <location>
        <begin position="60"/>
        <end position="82"/>
    </location>
</feature>
<comment type="subcellular location">
    <subcellularLocation>
        <location evidence="1">Cell membrane</location>
        <topology evidence="1">Multi-pass membrane protein</topology>
    </subcellularLocation>
</comment>
<evidence type="ECO:0000256" key="9">
    <source>
        <dbReference type="SAM" id="Phobius"/>
    </source>
</evidence>
<feature type="transmembrane region" description="Helical" evidence="9">
    <location>
        <begin position="134"/>
        <end position="159"/>
    </location>
</feature>
<feature type="transmembrane region" description="Helical" evidence="9">
    <location>
        <begin position="257"/>
        <end position="277"/>
    </location>
</feature>
<feature type="transmembrane region" description="Helical" evidence="9">
    <location>
        <begin position="194"/>
        <end position="214"/>
    </location>
</feature>
<evidence type="ECO:0000256" key="1">
    <source>
        <dbReference type="ARBA" id="ARBA00004651"/>
    </source>
</evidence>
<evidence type="ECO:0000256" key="7">
    <source>
        <dbReference type="ARBA" id="ARBA00023136"/>
    </source>
</evidence>
<comment type="similarity">
    <text evidence="8">Belongs to the binding-protein-dependent transport system permease family. LivHM subfamily.</text>
</comment>
<keyword evidence="7 9" id="KW-0472">Membrane</keyword>
<dbReference type="OrthoDB" id="8126477at2"/>
<accession>A0A8G2CNC0</accession>
<name>A0A8G2CNC0_ACIRU</name>
<feature type="transmembrane region" description="Helical" evidence="9">
    <location>
        <begin position="12"/>
        <end position="30"/>
    </location>
</feature>
<dbReference type="PANTHER" id="PTHR11795">
    <property type="entry name" value="BRANCHED-CHAIN AMINO ACID TRANSPORT SYSTEM PERMEASE PROTEIN LIVH"/>
    <property type="match status" value="1"/>
</dbReference>
<keyword evidence="6 9" id="KW-1133">Transmembrane helix</keyword>
<dbReference type="GO" id="GO:0022857">
    <property type="term" value="F:transmembrane transporter activity"/>
    <property type="evidence" value="ECO:0007669"/>
    <property type="project" value="InterPro"/>
</dbReference>
<dbReference type="RefSeq" id="WP_029313251.1">
    <property type="nucleotide sequence ID" value="NZ_FTNE01000030.1"/>
</dbReference>
<gene>
    <name evidence="10" type="ORF">SAMN05421828_13014</name>
</gene>
<evidence type="ECO:0000256" key="3">
    <source>
        <dbReference type="ARBA" id="ARBA00022475"/>
    </source>
</evidence>
<keyword evidence="11" id="KW-1185">Reference proteome</keyword>
<feature type="transmembrane region" description="Helical" evidence="9">
    <location>
        <begin position="226"/>
        <end position="251"/>
    </location>
</feature>
<evidence type="ECO:0000256" key="8">
    <source>
        <dbReference type="ARBA" id="ARBA00037998"/>
    </source>
</evidence>